<protein>
    <submittedName>
        <fullName evidence="1">Uncharacterized protein</fullName>
    </submittedName>
</protein>
<accession>A0ACC2M5L1</accession>
<gene>
    <name evidence="1" type="ORF">MRB53_017775</name>
</gene>
<comment type="caution">
    <text evidence="1">The sequence shown here is derived from an EMBL/GenBank/DDBJ whole genome shotgun (WGS) entry which is preliminary data.</text>
</comment>
<sequence length="1488" mass="164626">MGDHEGWAQPTGLLPNGLLPHEAASVTRALNMERWLKAEERTAELIACIQPNQPSEERRNAVADYVKRLIMKCFSCQVFTFGSVPLKTYLPDGDIDLTAFSKNPNLKDTWAQQVRDMLESEEKSENAEFHVKEVQYIQAEVKIIKCLVENIVVDISFNQLGGLCTLCFLGEVDHLINQNHLFKRSIILIKAWCYYESRILGAHHGLISTYALETLVLYIFHLFNNSFAGPLEVLYRFLEFFSNFDWDNFCVSLWGPVPICSLPEMTAEPPRRDSGELLLSKPFLDSCNVNYAVFPSGPENQGQPFISKHFNVIDPLRTNNNLGRSVSKGNFFRIRSAFAFGAKRLARLLECPKENLITEVNQFFMNTWERHGSGHRPDAPSPDLWPAQTLNPISDEGPENSRNHTAIKRKSGNVRLHAGHESQADGNLAIHVISSQLGNTTKHSRENMSRTSNVPTVSRTQSHPIYSNPTSGRFLDQATRNTSSSEAMHAEKVQRSSRKDCLVSEHEGLARYHFARTQSSPELTDTREVLSQGRQNRLPETGKNQFSSARPDHSSRRNIGPEVSACHSTRSSTDDPSSLRHSSSHQSLDATAADSSSVSNSYHDDASGLGPLGEELVSVTEAIDMQQEMMHQEEQDLINLMASSRIHNFNGQVQVPLNFASAHLPLSISPSVLASMGYAQRNLAGIVPAANIHLIEPPWGSNMQFTHGLVSPQIPHCFPTAGLASNPEEMSETGNDDSGLTELIQEEGNGFWNEQETGPSGGFEPDNGSFQMLQPDDRHPSTPRGYSYVSSRVSSSGSSSTRGQHKFVNENRQPLREDHSKAVQYQDNIGNDYSTDRNASLRFSPVAQASSSRSKPVHENSWDGSTMKTSKTIKDRRGRKTGSPGAPSTAYRKVKSGGWQQESAFSDLGSLADDDSREWVPHSIMGSTEMAERNMGPVSVAAQHVQSHQLPGLEPTQISGSESVIPIAPMLVGSSSRQRAMDNSGVFPLTFYQTGPPVPILTMLPMYNFPTETGNSDGSTSHFDRDDGVDRNHINQSDPNLNLAESYDHLEVFLNSGSGNGASVEPTVQHKPDILNSDFCSHLRNLQYGRLCQIARYRGSGAYPPSFMVPPVYLQGHFPWGGPGRPLSGNVNLVTQLMSYGGPRFVPIAPLQPGSNRPVGVLQRYGDEVPRYRGGTGTYLPNPKVAFRERQSSSTKNHRGNYNYNKNDLGDREGNWNFNSRSRPGGRNHGRSQAEQSSSRPDRFGSSDSHSDRSWDVYRHEPMASYQTQNGPFNSSNSIHSSANVAYGMYPQQSMNSNVVSSTGPAIPSVVMLYSYDHNPGYGSQSDHLEFGSLGPVHFSSMNEASQLGDGGPMRTVYEQMHSTYQGSSARSSPDQPSSPQLQRSAARRKYQLKDEDFPPLSFPNQGDLLFRPPSFLMDLGLCFLYISHQMQPQGVVNYNGCASTGGEPIVDWLTILGVETAAGWFLKHWTMILGVETAAGWFLKQSP</sequence>
<dbReference type="EMBL" id="CM056813">
    <property type="protein sequence ID" value="KAJ8641081.1"/>
    <property type="molecule type" value="Genomic_DNA"/>
</dbReference>
<dbReference type="Proteomes" id="UP001234297">
    <property type="component" value="Chromosome 5"/>
</dbReference>
<evidence type="ECO:0000313" key="2">
    <source>
        <dbReference type="Proteomes" id="UP001234297"/>
    </source>
</evidence>
<proteinExistence type="predicted"/>
<name>A0ACC2M5L1_PERAE</name>
<keyword evidence="2" id="KW-1185">Reference proteome</keyword>
<organism evidence="1 2">
    <name type="scientific">Persea americana</name>
    <name type="common">Avocado</name>
    <dbReference type="NCBI Taxonomy" id="3435"/>
    <lineage>
        <taxon>Eukaryota</taxon>
        <taxon>Viridiplantae</taxon>
        <taxon>Streptophyta</taxon>
        <taxon>Embryophyta</taxon>
        <taxon>Tracheophyta</taxon>
        <taxon>Spermatophyta</taxon>
        <taxon>Magnoliopsida</taxon>
        <taxon>Magnoliidae</taxon>
        <taxon>Laurales</taxon>
        <taxon>Lauraceae</taxon>
        <taxon>Persea</taxon>
    </lineage>
</organism>
<evidence type="ECO:0000313" key="1">
    <source>
        <dbReference type="EMBL" id="KAJ8641081.1"/>
    </source>
</evidence>
<reference evidence="1 2" key="1">
    <citation type="journal article" date="2022" name="Hortic Res">
        <title>A haplotype resolved chromosomal level avocado genome allows analysis of novel avocado genes.</title>
        <authorList>
            <person name="Nath O."/>
            <person name="Fletcher S.J."/>
            <person name="Hayward A."/>
            <person name="Shaw L.M."/>
            <person name="Masouleh A.K."/>
            <person name="Furtado A."/>
            <person name="Henry R.J."/>
            <person name="Mitter N."/>
        </authorList>
    </citation>
    <scope>NUCLEOTIDE SEQUENCE [LARGE SCALE GENOMIC DNA]</scope>
    <source>
        <strain evidence="2">cv. Hass</strain>
    </source>
</reference>